<name>A0A1H1NC29_9PSED</name>
<keyword evidence="2" id="KW-1185">Reference proteome</keyword>
<dbReference type="RefSeq" id="WP_090347687.1">
    <property type="nucleotide sequence ID" value="NZ_LT629751.1"/>
</dbReference>
<dbReference type="Proteomes" id="UP000243359">
    <property type="component" value="Chromosome I"/>
</dbReference>
<gene>
    <name evidence="1" type="ORF">SAMN05216221_0762</name>
</gene>
<evidence type="ECO:0000313" key="1">
    <source>
        <dbReference type="EMBL" id="SDR96526.1"/>
    </source>
</evidence>
<reference evidence="2" key="1">
    <citation type="submission" date="2016-10" db="EMBL/GenBank/DDBJ databases">
        <authorList>
            <person name="Varghese N."/>
            <person name="Submissions S."/>
        </authorList>
    </citation>
    <scope>NUCLEOTIDE SEQUENCE [LARGE SCALE GENOMIC DNA]</scope>
    <source>
        <strain evidence="2">KCTC 32247</strain>
    </source>
</reference>
<evidence type="ECO:0000313" key="2">
    <source>
        <dbReference type="Proteomes" id="UP000243359"/>
    </source>
</evidence>
<dbReference type="EMBL" id="LT629751">
    <property type="protein sequence ID" value="SDR96526.1"/>
    <property type="molecule type" value="Genomic_DNA"/>
</dbReference>
<dbReference type="AlphaFoldDB" id="A0A1H1NC29"/>
<dbReference type="OrthoDB" id="6958576at2"/>
<protein>
    <submittedName>
        <fullName evidence="1">Uncharacterized protein</fullName>
    </submittedName>
</protein>
<sequence>MDLQIDHFYQDASRALLILYRVFPRKAPLYVDELIGFQELDQYGLPTPRHQSCLGTLLWLGEEGYLRHDGLLQYEAIDQAVLTEKGFLRLTTRIADHALEAAGLPPDQLRIRCTLARQLHDAIEQGDDEQLARLARLLFAPSQSGRSDTV</sequence>
<dbReference type="STRING" id="1392877.SAMN05216221_0762"/>
<accession>A0A1H1NC29</accession>
<organism evidence="1 2">
    <name type="scientific">Pseudomonas oryzae</name>
    <dbReference type="NCBI Taxonomy" id="1392877"/>
    <lineage>
        <taxon>Bacteria</taxon>
        <taxon>Pseudomonadati</taxon>
        <taxon>Pseudomonadota</taxon>
        <taxon>Gammaproteobacteria</taxon>
        <taxon>Pseudomonadales</taxon>
        <taxon>Pseudomonadaceae</taxon>
        <taxon>Pseudomonas</taxon>
    </lineage>
</organism>
<proteinExistence type="predicted"/>